<evidence type="ECO:0000256" key="1">
    <source>
        <dbReference type="ARBA" id="ARBA00004123"/>
    </source>
</evidence>
<dbReference type="InterPro" id="IPR035500">
    <property type="entry name" value="NHR-like_dom_sf"/>
</dbReference>
<evidence type="ECO:0000256" key="8">
    <source>
        <dbReference type="ARBA" id="ARBA00023163"/>
    </source>
</evidence>
<evidence type="ECO:0000259" key="13">
    <source>
        <dbReference type="PROSITE" id="PS51843"/>
    </source>
</evidence>
<keyword evidence="8" id="KW-0804">Transcription</keyword>
<organism evidence="14 15">
    <name type="scientific">Mesorhabditis spiculigera</name>
    <dbReference type="NCBI Taxonomy" id="96644"/>
    <lineage>
        <taxon>Eukaryota</taxon>
        <taxon>Metazoa</taxon>
        <taxon>Ecdysozoa</taxon>
        <taxon>Nematoda</taxon>
        <taxon>Chromadorea</taxon>
        <taxon>Rhabditida</taxon>
        <taxon>Rhabditina</taxon>
        <taxon>Rhabditomorpha</taxon>
        <taxon>Rhabditoidea</taxon>
        <taxon>Rhabditidae</taxon>
        <taxon>Mesorhabditinae</taxon>
        <taxon>Mesorhabditis</taxon>
    </lineage>
</organism>
<evidence type="ECO:0000256" key="3">
    <source>
        <dbReference type="ARBA" id="ARBA00022723"/>
    </source>
</evidence>
<evidence type="ECO:0000259" key="12">
    <source>
        <dbReference type="PROSITE" id="PS51030"/>
    </source>
</evidence>
<keyword evidence="4" id="KW-0863">Zinc-finger</keyword>
<evidence type="ECO:0000256" key="9">
    <source>
        <dbReference type="ARBA" id="ARBA00023170"/>
    </source>
</evidence>
<feature type="domain" description="NR LBD" evidence="13">
    <location>
        <begin position="167"/>
        <end position="419"/>
    </location>
</feature>
<evidence type="ECO:0000256" key="7">
    <source>
        <dbReference type="ARBA" id="ARBA00023125"/>
    </source>
</evidence>
<dbReference type="InterPro" id="IPR013088">
    <property type="entry name" value="Znf_NHR/GATA"/>
</dbReference>
<dbReference type="Pfam" id="PF00105">
    <property type="entry name" value="zf-C4"/>
    <property type="match status" value="1"/>
</dbReference>
<dbReference type="InterPro" id="IPR000536">
    <property type="entry name" value="Nucl_hrmn_rcpt_lig-bd"/>
</dbReference>
<dbReference type="PROSITE" id="PS51843">
    <property type="entry name" value="NR_LBD"/>
    <property type="match status" value="1"/>
</dbReference>
<proteinExistence type="inferred from homology"/>
<keyword evidence="5" id="KW-0862">Zinc</keyword>
<dbReference type="Proteomes" id="UP001177023">
    <property type="component" value="Unassembled WGS sequence"/>
</dbReference>
<evidence type="ECO:0000256" key="4">
    <source>
        <dbReference type="ARBA" id="ARBA00022771"/>
    </source>
</evidence>
<dbReference type="EMBL" id="CATQJA010002650">
    <property type="protein sequence ID" value="CAJ0577284.1"/>
    <property type="molecule type" value="Genomic_DNA"/>
</dbReference>
<reference evidence="14" key="1">
    <citation type="submission" date="2023-06" db="EMBL/GenBank/DDBJ databases">
        <authorList>
            <person name="Delattre M."/>
        </authorList>
    </citation>
    <scope>NUCLEOTIDE SEQUENCE</scope>
    <source>
        <strain evidence="14">AF72</strain>
    </source>
</reference>
<protein>
    <submittedName>
        <fullName evidence="14">Uncharacterized protein</fullName>
    </submittedName>
</protein>
<evidence type="ECO:0000256" key="2">
    <source>
        <dbReference type="ARBA" id="ARBA00005993"/>
    </source>
</evidence>
<keyword evidence="6" id="KW-0805">Transcription regulation</keyword>
<feature type="domain" description="Nuclear receptor" evidence="12">
    <location>
        <begin position="16"/>
        <end position="92"/>
    </location>
</feature>
<dbReference type="GO" id="GO:0000978">
    <property type="term" value="F:RNA polymerase II cis-regulatory region sequence-specific DNA binding"/>
    <property type="evidence" value="ECO:0007669"/>
    <property type="project" value="InterPro"/>
</dbReference>
<keyword evidence="3" id="KW-0479">Metal-binding</keyword>
<keyword evidence="10" id="KW-0539">Nucleus</keyword>
<dbReference type="Pfam" id="PF00104">
    <property type="entry name" value="Hormone_recep"/>
    <property type="match status" value="1"/>
</dbReference>
<comment type="subcellular location">
    <subcellularLocation>
        <location evidence="1">Nucleus</location>
    </subcellularLocation>
</comment>
<dbReference type="SMART" id="SM00430">
    <property type="entry name" value="HOLI"/>
    <property type="match status" value="1"/>
</dbReference>
<dbReference type="InterPro" id="IPR049636">
    <property type="entry name" value="HNF4-like_DBD"/>
</dbReference>
<dbReference type="PRINTS" id="PR00047">
    <property type="entry name" value="STROIDFINGER"/>
</dbReference>
<evidence type="ECO:0000313" key="15">
    <source>
        <dbReference type="Proteomes" id="UP001177023"/>
    </source>
</evidence>
<dbReference type="PROSITE" id="PS51030">
    <property type="entry name" value="NUCLEAR_REC_DBD_2"/>
    <property type="match status" value="1"/>
</dbReference>
<comment type="similarity">
    <text evidence="2">Belongs to the nuclear hormone receptor family.</text>
</comment>
<dbReference type="PANTHER" id="PTHR45680">
    <property type="entry name" value="NUCLEAR HORMONE RECEPTOR FAMILY"/>
    <property type="match status" value="1"/>
</dbReference>
<dbReference type="GO" id="GO:0005634">
    <property type="term" value="C:nucleus"/>
    <property type="evidence" value="ECO:0007669"/>
    <property type="project" value="UniProtKB-SubCell"/>
</dbReference>
<sequence>MNKSTLGPSVSFLPDDSGCVICEGPAHGFHFGVPACRACAAFFRRSYVLGRDYKCRKQTGRCNISKDTRYLCRGCRLEKCIRLGMTPENVQYDKETAPAPPKMRPQKDEKGGRLVGLPETSGTPEKHFTPYYAKEDPPEVKAKTCAEVDRRTKQVEEILNANPPPLDTPFHLTALQKMLIATQKLRTNINPNPTVMTQITLFNGFHRYWERMMEGWAKWMMHCDEFAQLDLDQKRLILKNTWSSLTRLDRISISIDAFGEEAVTKRKCYTTKDHCITRDTVFDTSAVSTLDNQELCSSVAPVIEQLFEEVARPYLNLKVTQFEFVFLVSLTMWNVETWGVSETTLRTAESFRERISNELHDYYVHSMNVPNYADRLLSLISIARANEKVQQSRGDLLQIFRLFDLLRIDFPPHELFDWKRM</sequence>
<dbReference type="CDD" id="cd06960">
    <property type="entry name" value="NR_DBD_HNF4A"/>
    <property type="match status" value="1"/>
</dbReference>
<dbReference type="SUPFAM" id="SSF57716">
    <property type="entry name" value="Glucocorticoid receptor-like (DNA-binding domain)"/>
    <property type="match status" value="1"/>
</dbReference>
<dbReference type="InterPro" id="IPR001628">
    <property type="entry name" value="Znf_hrmn_rcpt"/>
</dbReference>
<evidence type="ECO:0000313" key="14">
    <source>
        <dbReference type="EMBL" id="CAJ0577284.1"/>
    </source>
</evidence>
<feature type="region of interest" description="Disordered" evidence="11">
    <location>
        <begin position="92"/>
        <end position="120"/>
    </location>
</feature>
<feature type="non-terminal residue" evidence="14">
    <location>
        <position position="1"/>
    </location>
</feature>
<keyword evidence="7" id="KW-0238">DNA-binding</keyword>
<dbReference type="AlphaFoldDB" id="A0AA36CZH9"/>
<keyword evidence="9" id="KW-0675">Receptor</keyword>
<name>A0AA36CZH9_9BILA</name>
<dbReference type="Gene3D" id="1.10.565.10">
    <property type="entry name" value="Retinoid X Receptor"/>
    <property type="match status" value="1"/>
</dbReference>
<dbReference type="PANTHER" id="PTHR45680:SF29">
    <property type="entry name" value="NUCLEAR HORMONE RECEPTOR FAMILY"/>
    <property type="match status" value="1"/>
</dbReference>
<gene>
    <name evidence="14" type="ORF">MSPICULIGERA_LOCUS15562</name>
</gene>
<keyword evidence="15" id="KW-1185">Reference proteome</keyword>
<dbReference type="SUPFAM" id="SSF48508">
    <property type="entry name" value="Nuclear receptor ligand-binding domain"/>
    <property type="match status" value="1"/>
</dbReference>
<accession>A0AA36CZH9</accession>
<dbReference type="GO" id="GO:0003700">
    <property type="term" value="F:DNA-binding transcription factor activity"/>
    <property type="evidence" value="ECO:0007669"/>
    <property type="project" value="InterPro"/>
</dbReference>
<evidence type="ECO:0000256" key="11">
    <source>
        <dbReference type="SAM" id="MobiDB-lite"/>
    </source>
</evidence>
<evidence type="ECO:0000256" key="6">
    <source>
        <dbReference type="ARBA" id="ARBA00023015"/>
    </source>
</evidence>
<comment type="caution">
    <text evidence="14">The sequence shown here is derived from an EMBL/GenBank/DDBJ whole genome shotgun (WGS) entry which is preliminary data.</text>
</comment>
<dbReference type="InterPro" id="IPR051152">
    <property type="entry name" value="C.elegans_Orphan_NR"/>
</dbReference>
<dbReference type="SMART" id="SM00399">
    <property type="entry name" value="ZnF_C4"/>
    <property type="match status" value="1"/>
</dbReference>
<evidence type="ECO:0000256" key="10">
    <source>
        <dbReference type="ARBA" id="ARBA00023242"/>
    </source>
</evidence>
<dbReference type="Gene3D" id="3.30.50.10">
    <property type="entry name" value="Erythroid Transcription Factor GATA-1, subunit A"/>
    <property type="match status" value="1"/>
</dbReference>
<evidence type="ECO:0000256" key="5">
    <source>
        <dbReference type="ARBA" id="ARBA00022833"/>
    </source>
</evidence>
<dbReference type="GO" id="GO:0008270">
    <property type="term" value="F:zinc ion binding"/>
    <property type="evidence" value="ECO:0007669"/>
    <property type="project" value="UniProtKB-KW"/>
</dbReference>